<dbReference type="PANTHER" id="PTHR47967:SF66">
    <property type="entry name" value="ASPARTIC PROTEINASE CDR1-RELATED"/>
    <property type="match status" value="1"/>
</dbReference>
<name>A0A7N0V8B4_KALFE</name>
<reference evidence="5" key="1">
    <citation type="submission" date="2021-01" db="UniProtKB">
        <authorList>
            <consortium name="EnsemblPlants"/>
        </authorList>
    </citation>
    <scope>IDENTIFICATION</scope>
</reference>
<dbReference type="Proteomes" id="UP000594263">
    <property type="component" value="Unplaced"/>
</dbReference>
<proteinExistence type="inferred from homology"/>
<keyword evidence="2" id="KW-0645">Protease</keyword>
<comment type="similarity">
    <text evidence="1">Belongs to the peptidase A1 family.</text>
</comment>
<dbReference type="GO" id="GO:0008233">
    <property type="term" value="F:peptidase activity"/>
    <property type="evidence" value="ECO:0007669"/>
    <property type="project" value="UniProtKB-KW"/>
</dbReference>
<dbReference type="InterPro" id="IPR021109">
    <property type="entry name" value="Peptidase_aspartic_dom_sf"/>
</dbReference>
<keyword evidence="3" id="KW-0378">Hydrolase</keyword>
<dbReference type="Gene3D" id="2.40.70.10">
    <property type="entry name" value="Acid Proteases"/>
    <property type="match status" value="2"/>
</dbReference>
<accession>A0A7N0V8B4</accession>
<keyword evidence="6" id="KW-1185">Reference proteome</keyword>
<organism evidence="5 6">
    <name type="scientific">Kalanchoe fedtschenkoi</name>
    <name type="common">Lavender scallops</name>
    <name type="synonym">South American air plant</name>
    <dbReference type="NCBI Taxonomy" id="63787"/>
    <lineage>
        <taxon>Eukaryota</taxon>
        <taxon>Viridiplantae</taxon>
        <taxon>Streptophyta</taxon>
        <taxon>Embryophyta</taxon>
        <taxon>Tracheophyta</taxon>
        <taxon>Spermatophyta</taxon>
        <taxon>Magnoliopsida</taxon>
        <taxon>eudicotyledons</taxon>
        <taxon>Gunneridae</taxon>
        <taxon>Pentapetalae</taxon>
        <taxon>Saxifragales</taxon>
        <taxon>Crassulaceae</taxon>
        <taxon>Kalanchoe</taxon>
    </lineage>
</organism>
<protein>
    <recommendedName>
        <fullName evidence="4">Xylanase inhibitor N-terminal domain-containing protein</fullName>
    </recommendedName>
</protein>
<dbReference type="EnsemblPlants" id="Kaladp0103s0030.1.v1.1">
    <property type="protein sequence ID" value="Kaladp0103s0030.1.v1.1"/>
    <property type="gene ID" value="Kaladp0103s0030.v1.1"/>
</dbReference>
<dbReference type="AlphaFoldDB" id="A0A7N0V8B4"/>
<dbReference type="InterPro" id="IPR032861">
    <property type="entry name" value="TAXi_N"/>
</dbReference>
<dbReference type="PANTHER" id="PTHR47967">
    <property type="entry name" value="OS07G0603500 PROTEIN-RELATED"/>
    <property type="match status" value="1"/>
</dbReference>
<evidence type="ECO:0000313" key="6">
    <source>
        <dbReference type="Proteomes" id="UP000594263"/>
    </source>
</evidence>
<dbReference type="Pfam" id="PF14543">
    <property type="entry name" value="TAXi_N"/>
    <property type="match status" value="1"/>
</dbReference>
<sequence>MSNWITPNSPTTDLVFHAGEYLMKIRVDTLPVNILTEADTESDLTRTQCQPCTRCVPQRQPLFSPRASLSYGRISCSSSRPCPPWNDIECRYGLCHHDIRYADRSYTRGFFSTETMRMDSTTHSSVEIPSYIFCCRIDSGGYFGELSRRKFSYCLNPIGLQGRVSHIHFGDRAAVHGSGTVTVPLALGQLASLYNVTLEVFTIRRARISFIGGSGAVEEGNIVIDSGETLINLPRHFYQKIMLAMTVQIRLDLYFRKDRSLQLPSMVANFRGGDVPLKWYNAFVMTKPMTCLAFGDFLVGFYKMAGTLLFKPFDCTNA</sequence>
<evidence type="ECO:0000256" key="2">
    <source>
        <dbReference type="ARBA" id="ARBA00022670"/>
    </source>
</evidence>
<dbReference type="Gramene" id="Kaladp0103s0030.1.v1.1">
    <property type="protein sequence ID" value="Kaladp0103s0030.1.v1.1"/>
    <property type="gene ID" value="Kaladp0103s0030.v1.1"/>
</dbReference>
<dbReference type="GO" id="GO:0006508">
    <property type="term" value="P:proteolysis"/>
    <property type="evidence" value="ECO:0007669"/>
    <property type="project" value="UniProtKB-KW"/>
</dbReference>
<evidence type="ECO:0000259" key="4">
    <source>
        <dbReference type="Pfam" id="PF14543"/>
    </source>
</evidence>
<evidence type="ECO:0000256" key="3">
    <source>
        <dbReference type="ARBA" id="ARBA00022801"/>
    </source>
</evidence>
<feature type="domain" description="Xylanase inhibitor N-terminal" evidence="4">
    <location>
        <begin position="21"/>
        <end position="140"/>
    </location>
</feature>
<evidence type="ECO:0000256" key="1">
    <source>
        <dbReference type="ARBA" id="ARBA00007447"/>
    </source>
</evidence>
<dbReference type="SUPFAM" id="SSF50630">
    <property type="entry name" value="Acid proteases"/>
    <property type="match status" value="1"/>
</dbReference>
<dbReference type="InterPro" id="IPR051708">
    <property type="entry name" value="Plant_Aspart_Prot_A1"/>
</dbReference>
<dbReference type="GO" id="GO:0005576">
    <property type="term" value="C:extracellular region"/>
    <property type="evidence" value="ECO:0007669"/>
    <property type="project" value="TreeGrafter"/>
</dbReference>
<evidence type="ECO:0000313" key="5">
    <source>
        <dbReference type="EnsemblPlants" id="Kaladp0103s0030.1.v1.1"/>
    </source>
</evidence>